<organism evidence="1">
    <name type="scientific">Siphoviridae sp. ctpoI7</name>
    <dbReference type="NCBI Taxonomy" id="2825678"/>
    <lineage>
        <taxon>Viruses</taxon>
        <taxon>Duplodnaviria</taxon>
        <taxon>Heunggongvirae</taxon>
        <taxon>Uroviricota</taxon>
        <taxon>Caudoviricetes</taxon>
    </lineage>
</organism>
<accession>A0A8S5PAX5</accession>
<dbReference type="InterPro" id="IPR008822">
    <property type="entry name" value="Endonuclease_RusA-like"/>
</dbReference>
<dbReference type="GO" id="GO:0006310">
    <property type="term" value="P:DNA recombination"/>
    <property type="evidence" value="ECO:0007669"/>
    <property type="project" value="InterPro"/>
</dbReference>
<evidence type="ECO:0000313" key="1">
    <source>
        <dbReference type="EMBL" id="DAE03529.1"/>
    </source>
</evidence>
<dbReference type="GO" id="GO:0000287">
    <property type="term" value="F:magnesium ion binding"/>
    <property type="evidence" value="ECO:0007669"/>
    <property type="project" value="InterPro"/>
</dbReference>
<dbReference type="Pfam" id="PF05866">
    <property type="entry name" value="RusA"/>
    <property type="match status" value="1"/>
</dbReference>
<sequence>MIEFFIPMKKIPTTTHQQKQVTCKNGKPHFFEPPKLLEARAKYMASLAPFVPKHAFSGPVHLTVKWIFPMVKGSRNGQYKHTKPDTDNLQKLLKDCMTELGFWKDDALVASELVQKFWGEKTGIYINIEELA</sequence>
<dbReference type="InterPro" id="IPR036614">
    <property type="entry name" value="RusA-like_sf"/>
</dbReference>
<reference evidence="1" key="1">
    <citation type="journal article" date="2021" name="Proc. Natl. Acad. Sci. U.S.A.">
        <title>A Catalog of Tens of Thousands of Viruses from Human Metagenomes Reveals Hidden Associations with Chronic Diseases.</title>
        <authorList>
            <person name="Tisza M.J."/>
            <person name="Buck C.B."/>
        </authorList>
    </citation>
    <scope>NUCLEOTIDE SEQUENCE</scope>
    <source>
        <strain evidence="1">CtpoI7</strain>
    </source>
</reference>
<dbReference type="GO" id="GO:0006281">
    <property type="term" value="P:DNA repair"/>
    <property type="evidence" value="ECO:0007669"/>
    <property type="project" value="InterPro"/>
</dbReference>
<proteinExistence type="predicted"/>
<name>A0A8S5PAX5_9CAUD</name>
<dbReference type="EMBL" id="BK015368">
    <property type="protein sequence ID" value="DAE03529.1"/>
    <property type="molecule type" value="Genomic_DNA"/>
</dbReference>
<protein>
    <submittedName>
        <fullName evidence="1">Endodeoxyribonuclease RusA</fullName>
    </submittedName>
</protein>
<dbReference type="Gene3D" id="3.30.1330.70">
    <property type="entry name" value="Holliday junction resolvase RusA"/>
    <property type="match status" value="1"/>
</dbReference>
<dbReference type="SUPFAM" id="SSF103084">
    <property type="entry name" value="Holliday junction resolvase RusA"/>
    <property type="match status" value="1"/>
</dbReference>